<dbReference type="Proteomes" id="UP001519460">
    <property type="component" value="Unassembled WGS sequence"/>
</dbReference>
<name>A0ABD0J3L2_9CAEN</name>
<organism evidence="2 3">
    <name type="scientific">Batillaria attramentaria</name>
    <dbReference type="NCBI Taxonomy" id="370345"/>
    <lineage>
        <taxon>Eukaryota</taxon>
        <taxon>Metazoa</taxon>
        <taxon>Spiralia</taxon>
        <taxon>Lophotrochozoa</taxon>
        <taxon>Mollusca</taxon>
        <taxon>Gastropoda</taxon>
        <taxon>Caenogastropoda</taxon>
        <taxon>Sorbeoconcha</taxon>
        <taxon>Cerithioidea</taxon>
        <taxon>Batillariidae</taxon>
        <taxon>Batillaria</taxon>
    </lineage>
</organism>
<protein>
    <submittedName>
        <fullName evidence="2">Uncharacterized protein</fullName>
    </submittedName>
</protein>
<dbReference type="EMBL" id="JACVVK020000680">
    <property type="protein sequence ID" value="KAK7456568.1"/>
    <property type="molecule type" value="Genomic_DNA"/>
</dbReference>
<feature type="region of interest" description="Disordered" evidence="1">
    <location>
        <begin position="1"/>
        <end position="54"/>
    </location>
</feature>
<gene>
    <name evidence="2" type="ORF">BaRGS_00039322</name>
</gene>
<keyword evidence="3" id="KW-1185">Reference proteome</keyword>
<proteinExistence type="predicted"/>
<evidence type="ECO:0000256" key="1">
    <source>
        <dbReference type="SAM" id="MobiDB-lite"/>
    </source>
</evidence>
<evidence type="ECO:0000313" key="2">
    <source>
        <dbReference type="EMBL" id="KAK7456568.1"/>
    </source>
</evidence>
<comment type="caution">
    <text evidence="2">The sequence shown here is derived from an EMBL/GenBank/DDBJ whole genome shotgun (WGS) entry which is preliminary data.</text>
</comment>
<evidence type="ECO:0000313" key="3">
    <source>
        <dbReference type="Proteomes" id="UP001519460"/>
    </source>
</evidence>
<feature type="compositionally biased region" description="Polar residues" evidence="1">
    <location>
        <begin position="36"/>
        <end position="54"/>
    </location>
</feature>
<sequence length="94" mass="9943">MIRQTGSNVEDDEAQDVESAAAGRARRCTPTGGGNPISQSADRTERQSVSGKVSSNALPVSRLLRLCEYTHYLCLASFACVSILTTCVSPPSPV</sequence>
<dbReference type="AlphaFoldDB" id="A0ABD0J3L2"/>
<reference evidence="2 3" key="1">
    <citation type="journal article" date="2023" name="Sci. Data">
        <title>Genome assembly of the Korean intertidal mud-creeper Batillaria attramentaria.</title>
        <authorList>
            <person name="Patra A.K."/>
            <person name="Ho P.T."/>
            <person name="Jun S."/>
            <person name="Lee S.J."/>
            <person name="Kim Y."/>
            <person name="Won Y.J."/>
        </authorList>
    </citation>
    <scope>NUCLEOTIDE SEQUENCE [LARGE SCALE GENOMIC DNA]</scope>
    <source>
        <strain evidence="2">Wonlab-2016</strain>
    </source>
</reference>
<accession>A0ABD0J3L2</accession>